<gene>
    <name evidence="2" type="ORF">Q5Y72_18935</name>
</gene>
<name>A0ABT9JJB7_9RHOB</name>
<keyword evidence="1" id="KW-0732">Signal</keyword>
<keyword evidence="3" id="KW-1185">Reference proteome</keyword>
<feature type="signal peptide" evidence="1">
    <location>
        <begin position="1"/>
        <end position="20"/>
    </location>
</feature>
<evidence type="ECO:0000256" key="1">
    <source>
        <dbReference type="SAM" id="SignalP"/>
    </source>
</evidence>
<evidence type="ECO:0000313" key="2">
    <source>
        <dbReference type="EMBL" id="MDP5309152.1"/>
    </source>
</evidence>
<feature type="chain" id="PRO_5046156358" description="Porin" evidence="1">
    <location>
        <begin position="21"/>
        <end position="236"/>
    </location>
</feature>
<sequence length="236" mass="25088">MAFWLVWLPLLTLLGGAAQAGPWPRAEGTHFLSLSAERDRDGNDYLGIYGEYGLSPRTTLGYEIGHSNAGESSLILWMQRPLDDGDGVFRLTWQGGIGVVRRDGDLSPVALSGLSLGRGFEGLLGGGWISAEARVKVAGVTDPVAVSAGLDDGALAYLTPETEVKADLTLGLRPRGDLMWINQLRLERRQGQDAEAKLATSLVHDLGGPVKIEAGVVLPLSGGGEQAVKLGSWLEF</sequence>
<reference evidence="2 3" key="1">
    <citation type="submission" date="2023-08" db="EMBL/GenBank/DDBJ databases">
        <authorList>
            <person name="Park J.-S."/>
        </authorList>
    </citation>
    <scope>NUCLEOTIDE SEQUENCE [LARGE SCALE GENOMIC DNA]</scope>
    <source>
        <strain evidence="2 3">2205BS29-5</strain>
    </source>
</reference>
<evidence type="ECO:0000313" key="3">
    <source>
        <dbReference type="Proteomes" id="UP001224997"/>
    </source>
</evidence>
<accession>A0ABT9JJB7</accession>
<dbReference type="EMBL" id="JAVAMQ010000038">
    <property type="protein sequence ID" value="MDP5309152.1"/>
    <property type="molecule type" value="Genomic_DNA"/>
</dbReference>
<organism evidence="2 3">
    <name type="scientific">Paracoccus spongiarum</name>
    <dbReference type="NCBI Taxonomy" id="3064387"/>
    <lineage>
        <taxon>Bacteria</taxon>
        <taxon>Pseudomonadati</taxon>
        <taxon>Pseudomonadota</taxon>
        <taxon>Alphaproteobacteria</taxon>
        <taxon>Rhodobacterales</taxon>
        <taxon>Paracoccaceae</taxon>
        <taxon>Paracoccus</taxon>
    </lineage>
</organism>
<dbReference type="RefSeq" id="WP_305964957.1">
    <property type="nucleotide sequence ID" value="NZ_JAVAMQ010000038.1"/>
</dbReference>
<comment type="caution">
    <text evidence="2">The sequence shown here is derived from an EMBL/GenBank/DDBJ whole genome shotgun (WGS) entry which is preliminary data.</text>
</comment>
<protein>
    <recommendedName>
        <fullName evidence="4">Porin</fullName>
    </recommendedName>
</protein>
<evidence type="ECO:0008006" key="4">
    <source>
        <dbReference type="Google" id="ProtNLM"/>
    </source>
</evidence>
<dbReference type="Proteomes" id="UP001224997">
    <property type="component" value="Unassembled WGS sequence"/>
</dbReference>
<proteinExistence type="predicted"/>